<name>A0A7C6EAY3_UNCW3</name>
<keyword evidence="3" id="KW-0670">Pyruvate</keyword>
<dbReference type="PANTHER" id="PTHR42730">
    <property type="entry name" value="2-OXOGLUTARATE SYNTHASE SUBUNIT KORC"/>
    <property type="match status" value="1"/>
</dbReference>
<dbReference type="GO" id="GO:0016903">
    <property type="term" value="F:oxidoreductase activity, acting on the aldehyde or oxo group of donors"/>
    <property type="evidence" value="ECO:0007669"/>
    <property type="project" value="InterPro"/>
</dbReference>
<feature type="domain" description="Pyruvate/ketoisovalerate oxidoreductase catalytic" evidence="2">
    <location>
        <begin position="10"/>
        <end position="168"/>
    </location>
</feature>
<evidence type="ECO:0000313" key="3">
    <source>
        <dbReference type="EMBL" id="HHS52554.1"/>
    </source>
</evidence>
<accession>A0A7C6EAY3</accession>
<dbReference type="EMBL" id="DTLI01000161">
    <property type="protein sequence ID" value="HHS52554.1"/>
    <property type="molecule type" value="Genomic_DNA"/>
</dbReference>
<dbReference type="InterPro" id="IPR002869">
    <property type="entry name" value="Pyrv_flavodox_OxRed_cen"/>
</dbReference>
<proteinExistence type="predicted"/>
<dbReference type="PANTHER" id="PTHR42730:SF1">
    <property type="entry name" value="2-OXOGLUTARATE SYNTHASE SUBUNIT KORC"/>
    <property type="match status" value="1"/>
</dbReference>
<protein>
    <submittedName>
        <fullName evidence="3">Pyruvate ferredoxin oxidoreductase</fullName>
    </submittedName>
</protein>
<reference evidence="3" key="1">
    <citation type="journal article" date="2020" name="mSystems">
        <title>Genome- and Community-Level Interaction Insights into Carbon Utilization and Element Cycling Functions of Hydrothermarchaeota in Hydrothermal Sediment.</title>
        <authorList>
            <person name="Zhou Z."/>
            <person name="Liu Y."/>
            <person name="Xu W."/>
            <person name="Pan J."/>
            <person name="Luo Z.H."/>
            <person name="Li M."/>
        </authorList>
    </citation>
    <scope>NUCLEOTIDE SEQUENCE [LARGE SCALE GENOMIC DNA]</scope>
    <source>
        <strain evidence="3">SpSt-876</strain>
    </source>
</reference>
<dbReference type="InterPro" id="IPR019752">
    <property type="entry name" value="Pyrv/ketoisovalerate_OxRed_cat"/>
</dbReference>
<organism evidence="3">
    <name type="scientific">candidate division WOR-3 bacterium</name>
    <dbReference type="NCBI Taxonomy" id="2052148"/>
    <lineage>
        <taxon>Bacteria</taxon>
        <taxon>Bacteria division WOR-3</taxon>
    </lineage>
</organism>
<dbReference type="Pfam" id="PF01558">
    <property type="entry name" value="POR"/>
    <property type="match status" value="1"/>
</dbReference>
<gene>
    <name evidence="3" type="ORF">ENW73_06790</name>
</gene>
<evidence type="ECO:0000259" key="2">
    <source>
        <dbReference type="Pfam" id="PF01558"/>
    </source>
</evidence>
<dbReference type="SUPFAM" id="SSF53323">
    <property type="entry name" value="Pyruvate-ferredoxin oxidoreductase, PFOR, domain III"/>
    <property type="match status" value="1"/>
</dbReference>
<dbReference type="Gene3D" id="3.40.920.10">
    <property type="entry name" value="Pyruvate-ferredoxin oxidoreductase, PFOR, domain III"/>
    <property type="match status" value="1"/>
</dbReference>
<keyword evidence="1" id="KW-0560">Oxidoreductase</keyword>
<dbReference type="InterPro" id="IPR052554">
    <property type="entry name" value="2-oxoglutarate_synth_KorC"/>
</dbReference>
<sequence>MLQIKLTGTGGQGIIVAGEVLAYAAVLAGKEGSARSSYGSAARGGITTAEVIVAEKFIPAPFVEDPDYIIALSQAGYDCFKQFAKPIFVIDSSTVKPDSAIVNQLKIPATQIAEQELKSTLCANMIMLGFFAGYTGIIKKEHFLNAIKHQISEKYLAINLKAFEIGYEKGKERNEDQ</sequence>
<comment type="caution">
    <text evidence="3">The sequence shown here is derived from an EMBL/GenBank/DDBJ whole genome shotgun (WGS) entry which is preliminary data.</text>
</comment>
<dbReference type="AlphaFoldDB" id="A0A7C6EAY3"/>
<evidence type="ECO:0000256" key="1">
    <source>
        <dbReference type="ARBA" id="ARBA00023002"/>
    </source>
</evidence>